<proteinExistence type="predicted"/>
<protein>
    <submittedName>
        <fullName evidence="1">Uncharacterized protein</fullName>
    </submittedName>
</protein>
<sequence length="41" mass="4405">MSHTFSSAIQHLYIITPLNNMLLVLVGGGGGKHVQESQNLV</sequence>
<dbReference type="AlphaFoldDB" id="A0A0W0G6T7"/>
<evidence type="ECO:0000313" key="1">
    <source>
        <dbReference type="EMBL" id="KTB44295.1"/>
    </source>
</evidence>
<accession>A0A0W0G6T7</accession>
<evidence type="ECO:0000313" key="2">
    <source>
        <dbReference type="Proteomes" id="UP000054988"/>
    </source>
</evidence>
<comment type="caution">
    <text evidence="1">The sequence shown here is derived from an EMBL/GenBank/DDBJ whole genome shotgun (WGS) entry which is preliminary data.</text>
</comment>
<dbReference type="Proteomes" id="UP000054988">
    <property type="component" value="Unassembled WGS sequence"/>
</dbReference>
<dbReference type="EMBL" id="LATX01000955">
    <property type="protein sequence ID" value="KTB44295.1"/>
    <property type="molecule type" value="Genomic_DNA"/>
</dbReference>
<reference evidence="1 2" key="1">
    <citation type="submission" date="2015-12" db="EMBL/GenBank/DDBJ databases">
        <title>Draft genome sequence of Moniliophthora roreri, the causal agent of frosty pod rot of cacao.</title>
        <authorList>
            <person name="Aime M.C."/>
            <person name="Diaz-Valderrama J.R."/>
            <person name="Kijpornyongpan T."/>
            <person name="Phillips-Mora W."/>
        </authorList>
    </citation>
    <scope>NUCLEOTIDE SEQUENCE [LARGE SCALE GENOMIC DNA]</scope>
    <source>
        <strain evidence="1 2">MCA 2952</strain>
    </source>
</reference>
<name>A0A0W0G6T7_MONRR</name>
<organism evidence="1 2">
    <name type="scientific">Moniliophthora roreri</name>
    <name type="common">Frosty pod rot fungus</name>
    <name type="synonym">Monilia roreri</name>
    <dbReference type="NCBI Taxonomy" id="221103"/>
    <lineage>
        <taxon>Eukaryota</taxon>
        <taxon>Fungi</taxon>
        <taxon>Dikarya</taxon>
        <taxon>Basidiomycota</taxon>
        <taxon>Agaricomycotina</taxon>
        <taxon>Agaricomycetes</taxon>
        <taxon>Agaricomycetidae</taxon>
        <taxon>Agaricales</taxon>
        <taxon>Marasmiineae</taxon>
        <taxon>Marasmiaceae</taxon>
        <taxon>Moniliophthora</taxon>
    </lineage>
</organism>
<gene>
    <name evidence="1" type="ORF">WG66_3128</name>
</gene>